<sequence>MKVLGTACVVSLAALAIGMPAVAADKATVKFWTLKNPGMAEFAAEAIEAFKEKRPDIEVVYEDFPNEAYKTAIQVALNGSEPPDAFYNWVGEDSARLVREGLVMDVSEYGTEPDGFQSILSDGWLSTLQYDGKQYGVPLEAVSKFFYYNTNFFAEHELKVPDSFDGLLQSCRDIRAIDEDIVPMPLGNSERWKLNHFITMLNERVVGHEAANPDYALEADDATLFTNPRYVEALQKVLDLQEAGCFQDAPNATSPELTRTMFATEASPMIYCGSWCAGIFNGEGFEDFKMFRMPEVKGGDGADGTNFLIVQGYQISAKSKYPEETVAWLSHLVSPEMAVRYAETMGRVPSNPASLDSSDQLTESFKWIAKDVSEITVPINVLDVKLENTVSEAYLDGGVELLNGTLTPEQVMEKVRETALKAKAKLDK</sequence>
<feature type="chain" id="PRO_5015456449" evidence="4">
    <location>
        <begin position="24"/>
        <end position="428"/>
    </location>
</feature>
<keyword evidence="3" id="KW-0813">Transport</keyword>
<dbReference type="GO" id="GO:0042597">
    <property type="term" value="C:periplasmic space"/>
    <property type="evidence" value="ECO:0007669"/>
    <property type="project" value="UniProtKB-SubCell"/>
</dbReference>
<comment type="caution">
    <text evidence="5">The sequence shown here is derived from an EMBL/GenBank/DDBJ whole genome shotgun (WGS) entry which is preliminary data.</text>
</comment>
<evidence type="ECO:0000256" key="4">
    <source>
        <dbReference type="SAM" id="SignalP"/>
    </source>
</evidence>
<dbReference type="PANTHER" id="PTHR43649">
    <property type="entry name" value="ARABINOSE-BINDING PROTEIN-RELATED"/>
    <property type="match status" value="1"/>
</dbReference>
<evidence type="ECO:0000256" key="2">
    <source>
        <dbReference type="ARBA" id="ARBA00008520"/>
    </source>
</evidence>
<dbReference type="InterPro" id="IPR006059">
    <property type="entry name" value="SBP"/>
</dbReference>
<accession>A0A2T0RM18</accession>
<dbReference type="RefSeq" id="WP_106205950.1">
    <property type="nucleotide sequence ID" value="NZ_PVTD01000007.1"/>
</dbReference>
<keyword evidence="4" id="KW-0732">Signal</keyword>
<proteinExistence type="inferred from homology"/>
<feature type="signal peptide" evidence="4">
    <location>
        <begin position="1"/>
        <end position="23"/>
    </location>
</feature>
<dbReference type="AlphaFoldDB" id="A0A2T0RM18"/>
<comment type="similarity">
    <text evidence="2">Belongs to the bacterial solute-binding protein 1 family.</text>
</comment>
<dbReference type="EMBL" id="PVTD01000007">
    <property type="protein sequence ID" value="PRY22170.1"/>
    <property type="molecule type" value="Genomic_DNA"/>
</dbReference>
<evidence type="ECO:0000256" key="1">
    <source>
        <dbReference type="ARBA" id="ARBA00004418"/>
    </source>
</evidence>
<dbReference type="Pfam" id="PF13416">
    <property type="entry name" value="SBP_bac_8"/>
    <property type="match status" value="1"/>
</dbReference>
<dbReference type="OrthoDB" id="2509690at2"/>
<comment type="subcellular location">
    <subcellularLocation>
        <location evidence="1">Periplasm</location>
    </subcellularLocation>
</comment>
<reference evidence="5 6" key="1">
    <citation type="submission" date="2018-03" db="EMBL/GenBank/DDBJ databases">
        <title>Genomic Encyclopedia of Archaeal and Bacterial Type Strains, Phase II (KMG-II): from individual species to whole genera.</title>
        <authorList>
            <person name="Goeker M."/>
        </authorList>
    </citation>
    <scope>NUCLEOTIDE SEQUENCE [LARGE SCALE GENOMIC DNA]</scope>
    <source>
        <strain evidence="5 6">DSM 29328</strain>
    </source>
</reference>
<dbReference type="SUPFAM" id="SSF53850">
    <property type="entry name" value="Periplasmic binding protein-like II"/>
    <property type="match status" value="1"/>
</dbReference>
<organism evidence="5 6">
    <name type="scientific">Aliiruegeria haliotis</name>
    <dbReference type="NCBI Taxonomy" id="1280846"/>
    <lineage>
        <taxon>Bacteria</taxon>
        <taxon>Pseudomonadati</taxon>
        <taxon>Pseudomonadota</taxon>
        <taxon>Alphaproteobacteria</taxon>
        <taxon>Rhodobacterales</taxon>
        <taxon>Roseobacteraceae</taxon>
        <taxon>Aliiruegeria</taxon>
    </lineage>
</organism>
<dbReference type="InterPro" id="IPR050490">
    <property type="entry name" value="Bact_solute-bd_prot1"/>
</dbReference>
<dbReference type="PANTHER" id="PTHR43649:SF29">
    <property type="entry name" value="OSMOPROTECTIVE COMPOUNDS-BINDING PROTEIN GGTB"/>
    <property type="match status" value="1"/>
</dbReference>
<evidence type="ECO:0000313" key="5">
    <source>
        <dbReference type="EMBL" id="PRY22170.1"/>
    </source>
</evidence>
<keyword evidence="6" id="KW-1185">Reference proteome</keyword>
<name>A0A2T0RM18_9RHOB</name>
<protein>
    <submittedName>
        <fullName evidence="5">Carbohydrate ABC transporter substrate-binding protein (CUT1 family)</fullName>
    </submittedName>
</protein>
<dbReference type="Proteomes" id="UP000239480">
    <property type="component" value="Unassembled WGS sequence"/>
</dbReference>
<gene>
    <name evidence="5" type="ORF">CLV78_10794</name>
</gene>
<evidence type="ECO:0000313" key="6">
    <source>
        <dbReference type="Proteomes" id="UP000239480"/>
    </source>
</evidence>
<evidence type="ECO:0000256" key="3">
    <source>
        <dbReference type="ARBA" id="ARBA00022448"/>
    </source>
</evidence>
<dbReference type="Gene3D" id="3.40.190.10">
    <property type="entry name" value="Periplasmic binding protein-like II"/>
    <property type="match status" value="2"/>
</dbReference>